<sequence length="110" mass="12606">MSFLSCFDRFISVTYPTKYLRLTPWYGYSLTFITFASSLPTTIASGIIVYQTKNVYDTNAVCVLQNGVPDFMFFALRGIRIIASCTGTMLYIFIGYKIFRASYNLLCLFF</sequence>
<proteinExistence type="predicted"/>
<dbReference type="WBParaSite" id="JU765_v2.g11576.t1">
    <property type="protein sequence ID" value="JU765_v2.g11576.t1"/>
    <property type="gene ID" value="JU765_v2.g11576"/>
</dbReference>
<name>A0AC34PZQ7_9BILA</name>
<protein>
    <submittedName>
        <fullName evidence="2">G-protein coupled receptors family 1 profile domain-containing protein</fullName>
    </submittedName>
</protein>
<accession>A0AC34PZQ7</accession>
<reference evidence="2" key="1">
    <citation type="submission" date="2022-11" db="UniProtKB">
        <authorList>
            <consortium name="WormBaseParasite"/>
        </authorList>
    </citation>
    <scope>IDENTIFICATION</scope>
</reference>
<organism evidence="1 2">
    <name type="scientific">Panagrolaimus sp. JU765</name>
    <dbReference type="NCBI Taxonomy" id="591449"/>
    <lineage>
        <taxon>Eukaryota</taxon>
        <taxon>Metazoa</taxon>
        <taxon>Ecdysozoa</taxon>
        <taxon>Nematoda</taxon>
        <taxon>Chromadorea</taxon>
        <taxon>Rhabditida</taxon>
        <taxon>Tylenchina</taxon>
        <taxon>Panagrolaimomorpha</taxon>
        <taxon>Panagrolaimoidea</taxon>
        <taxon>Panagrolaimidae</taxon>
        <taxon>Panagrolaimus</taxon>
    </lineage>
</organism>
<dbReference type="Proteomes" id="UP000887576">
    <property type="component" value="Unplaced"/>
</dbReference>
<evidence type="ECO:0000313" key="2">
    <source>
        <dbReference type="WBParaSite" id="JU765_v2.g11576.t1"/>
    </source>
</evidence>
<evidence type="ECO:0000313" key="1">
    <source>
        <dbReference type="Proteomes" id="UP000887576"/>
    </source>
</evidence>